<evidence type="ECO:0000313" key="1">
    <source>
        <dbReference type="EMBL" id="KAI4366084.1"/>
    </source>
</evidence>
<reference evidence="2" key="1">
    <citation type="journal article" date="2023" name="Front. Plant Sci.">
        <title>Chromosomal-level genome assembly of Melastoma candidum provides insights into trichome evolution.</title>
        <authorList>
            <person name="Zhong Y."/>
            <person name="Wu W."/>
            <person name="Sun C."/>
            <person name="Zou P."/>
            <person name="Liu Y."/>
            <person name="Dai S."/>
            <person name="Zhou R."/>
        </authorList>
    </citation>
    <scope>NUCLEOTIDE SEQUENCE [LARGE SCALE GENOMIC DNA]</scope>
</reference>
<sequence length="107" mass="11876">MEVVLLPPQRAEKPRLNWRSSSLSSSSTRQRQGGCTCSRRVGMVQCRLHGCVVPGSGDRFRRSGSVGGNGGREILRRALMPPSRRVVGRRWLNFRPTPSRLCNVSTA</sequence>
<comment type="caution">
    <text evidence="1">The sequence shown here is derived from an EMBL/GenBank/DDBJ whole genome shotgun (WGS) entry which is preliminary data.</text>
</comment>
<dbReference type="EMBL" id="CM042885">
    <property type="protein sequence ID" value="KAI4366084.1"/>
    <property type="molecule type" value="Genomic_DNA"/>
</dbReference>
<name>A0ACB9QJ20_9MYRT</name>
<dbReference type="Proteomes" id="UP001057402">
    <property type="component" value="Chromosome 6"/>
</dbReference>
<proteinExistence type="predicted"/>
<organism evidence="1 2">
    <name type="scientific">Melastoma candidum</name>
    <dbReference type="NCBI Taxonomy" id="119954"/>
    <lineage>
        <taxon>Eukaryota</taxon>
        <taxon>Viridiplantae</taxon>
        <taxon>Streptophyta</taxon>
        <taxon>Embryophyta</taxon>
        <taxon>Tracheophyta</taxon>
        <taxon>Spermatophyta</taxon>
        <taxon>Magnoliopsida</taxon>
        <taxon>eudicotyledons</taxon>
        <taxon>Gunneridae</taxon>
        <taxon>Pentapetalae</taxon>
        <taxon>rosids</taxon>
        <taxon>malvids</taxon>
        <taxon>Myrtales</taxon>
        <taxon>Melastomataceae</taxon>
        <taxon>Melastomatoideae</taxon>
        <taxon>Melastomateae</taxon>
        <taxon>Melastoma</taxon>
    </lineage>
</organism>
<evidence type="ECO:0000313" key="2">
    <source>
        <dbReference type="Proteomes" id="UP001057402"/>
    </source>
</evidence>
<gene>
    <name evidence="1" type="ORF">MLD38_022007</name>
</gene>
<protein>
    <submittedName>
        <fullName evidence="1">Uncharacterized protein</fullName>
    </submittedName>
</protein>
<accession>A0ACB9QJ20</accession>
<keyword evidence="2" id="KW-1185">Reference proteome</keyword>